<dbReference type="EMBL" id="PXXO01000004">
    <property type="protein sequence ID" value="PSJ06213.1"/>
    <property type="molecule type" value="Genomic_DNA"/>
</dbReference>
<dbReference type="PANTHER" id="PTHR43155:SF2">
    <property type="entry name" value="CYCLIC DI-GMP PHOSPHODIESTERASE PA4108"/>
    <property type="match status" value="1"/>
</dbReference>
<proteinExistence type="predicted"/>
<dbReference type="InterPro" id="IPR037522">
    <property type="entry name" value="HD_GYP_dom"/>
</dbReference>
<dbReference type="Proteomes" id="UP000243002">
    <property type="component" value="Unassembled WGS sequence"/>
</dbReference>
<evidence type="ECO:0000313" key="2">
    <source>
        <dbReference type="EMBL" id="PSJ06213.1"/>
    </source>
</evidence>
<dbReference type="OrthoDB" id="9804747at2"/>
<dbReference type="Gene3D" id="1.10.3210.10">
    <property type="entry name" value="Hypothetical protein af1432"/>
    <property type="match status" value="1"/>
</dbReference>
<comment type="caution">
    <text evidence="2">The sequence shown here is derived from an EMBL/GenBank/DDBJ whole genome shotgun (WGS) entry which is preliminary data.</text>
</comment>
<dbReference type="PROSITE" id="PS51832">
    <property type="entry name" value="HD_GYP"/>
    <property type="match status" value="1"/>
</dbReference>
<evidence type="ECO:0000259" key="1">
    <source>
        <dbReference type="PROSITE" id="PS51832"/>
    </source>
</evidence>
<gene>
    <name evidence="2" type="ORF">C7K55_04565</name>
</gene>
<dbReference type="InterPro" id="IPR003607">
    <property type="entry name" value="HD/PDEase_dom"/>
</dbReference>
<evidence type="ECO:0000313" key="3">
    <source>
        <dbReference type="Proteomes" id="UP000243002"/>
    </source>
</evidence>
<dbReference type="RefSeq" id="WP_106502247.1">
    <property type="nucleotide sequence ID" value="NZ_PXXO01000004.1"/>
</dbReference>
<reference evidence="2 3" key="1">
    <citation type="journal article" date="2018" name="Environ. Microbiol.">
        <title>Ecological and genomic features of two widespread freshwater picocyanobacteria.</title>
        <authorList>
            <person name="Cabello-Yeves P.J."/>
            <person name="Picazo A."/>
            <person name="Camacho A."/>
            <person name="Callieri C."/>
            <person name="Rosselli R."/>
            <person name="Roda-Garcia J.J."/>
            <person name="Coutinho F.H."/>
            <person name="Rodriguez-Valera F."/>
        </authorList>
    </citation>
    <scope>NUCLEOTIDE SEQUENCE [LARGE SCALE GENOMIC DNA]</scope>
    <source>
        <strain evidence="2 3">Tous</strain>
    </source>
</reference>
<sequence>MSIRLAKLYAAGNTHRVAGLAEAIGRGLGLDASTMQGLRISALVYDIGKIAIPAELLTKPIALSAWEMALIKSHGEVGYEVLSEIDFLWPVAKAVRQHHERLDGSGYLHVLEDDAIIVEARILAVADTVEAMTANRPYRFAKGLVEALEVVSAGKNTLFDGAVVEACLALFREKDYSFPQSLTRHGGSSS</sequence>
<feature type="domain" description="HD-GYP" evidence="1">
    <location>
        <begin position="1"/>
        <end position="183"/>
    </location>
</feature>
<dbReference type="SUPFAM" id="SSF109604">
    <property type="entry name" value="HD-domain/PDEase-like"/>
    <property type="match status" value="1"/>
</dbReference>
<accession>A0A2P7MYA0</accession>
<protein>
    <recommendedName>
        <fullName evidence="1">HD-GYP domain-containing protein</fullName>
    </recommendedName>
</protein>
<dbReference type="CDD" id="cd00077">
    <property type="entry name" value="HDc"/>
    <property type="match status" value="1"/>
</dbReference>
<dbReference type="PANTHER" id="PTHR43155">
    <property type="entry name" value="CYCLIC DI-GMP PHOSPHODIESTERASE PA4108-RELATED"/>
    <property type="match status" value="1"/>
</dbReference>
<dbReference type="Pfam" id="PF13487">
    <property type="entry name" value="HD_5"/>
    <property type="match status" value="1"/>
</dbReference>
<name>A0A2P7MYA0_9CYAN</name>
<keyword evidence="3" id="KW-1185">Reference proteome</keyword>
<organism evidence="2 3">
    <name type="scientific">Cyanobium usitatum str. Tous</name>
    <dbReference type="NCBI Taxonomy" id="2116684"/>
    <lineage>
        <taxon>Bacteria</taxon>
        <taxon>Bacillati</taxon>
        <taxon>Cyanobacteriota</taxon>
        <taxon>Cyanophyceae</taxon>
        <taxon>Synechococcales</taxon>
        <taxon>Prochlorococcaceae</taxon>
        <taxon>Cyanobium</taxon>
    </lineage>
</organism>
<dbReference type="AlphaFoldDB" id="A0A2P7MYA0"/>